<name>A0A9D5DK32_9CRYT</name>
<organism evidence="3">
    <name type="scientific">Cryptosporidium canis</name>
    <dbReference type="NCBI Taxonomy" id="195482"/>
    <lineage>
        <taxon>Eukaryota</taxon>
        <taxon>Sar</taxon>
        <taxon>Alveolata</taxon>
        <taxon>Apicomplexa</taxon>
        <taxon>Conoidasida</taxon>
        <taxon>Coccidia</taxon>
        <taxon>Eucoccidiorida</taxon>
        <taxon>Eimeriorina</taxon>
        <taxon>Cryptosporidiidae</taxon>
        <taxon>Cryptosporidium</taxon>
    </lineage>
</organism>
<comment type="caution">
    <text evidence="3">The sequence shown here is derived from an EMBL/GenBank/DDBJ whole genome shotgun (WGS) entry which is preliminary data.</text>
</comment>
<dbReference type="AlphaFoldDB" id="A0A9D5DK32"/>
<evidence type="ECO:0008006" key="4">
    <source>
        <dbReference type="Google" id="ProtNLM"/>
    </source>
</evidence>
<reference evidence="3" key="1">
    <citation type="submission" date="2022-10" db="EMBL/GenBank/DDBJ databases">
        <title>Adaptive evolution leads to modifications in subtelomeric GC content in a zoonotic Cryptosporidium species.</title>
        <authorList>
            <person name="Li J."/>
            <person name="Feng Y."/>
            <person name="Xiao L."/>
        </authorList>
    </citation>
    <scope>NUCLEOTIDE SEQUENCE</scope>
    <source>
        <strain evidence="3">33844</strain>
    </source>
</reference>
<accession>A0A9D5DK32</accession>
<evidence type="ECO:0000256" key="1">
    <source>
        <dbReference type="SAM" id="MobiDB-lite"/>
    </source>
</evidence>
<evidence type="ECO:0000313" key="3">
    <source>
        <dbReference type="EMBL" id="KAJ1611104.1"/>
    </source>
</evidence>
<sequence length="564" mass="63506">MKRTFLLYSILALARYSFGYQVNQANILEYDSEKNLLAALCWSLPFKFIKCDIEFEQNVLEHLQLEQIPRYKVSATDEIVYNIRLQPATNGYLTNAILAVRPMYGLIISNDVGNPVSPIPHQLKQSSTALFGLAHQAKNVFPSVNCALMYTSIGEGFYYIHPGKSEHKSVPRNVPENIMLKVSTRKTKTREMFYMTLLANQQFPTKPSATYGVGTEFMIPPVVCFGTNESLNQQLHESNSYLGGVLIHERIIGPSLRDVIKFFKSSTLLNWLKSSKAGDLDYKARISLRLEAQFSLIHTVVAAILTLQHHSIAGRVLHCDLNTRSIYLDRIVWSWSSRKIEENLNILTQLSPSNIKFINFGYMRSTLEVAEEHLTCPQTDNDLVRIIDFIKNLFSEQSTRSVFPESGSFSSGMMTMSTGFKMWWNEVMNTVGGDSTNQEVNNQEVLQVENILRTIYTDTSVISNLDRASAFPGIVSGIKAIHSSTSKAYRYLYDQGFGKTKRRVILGWSSKDLEPEPATMPSSTVKKILSGKKIEKSPNSEPTANHLAESVDDMELSAESIGLE</sequence>
<feature type="region of interest" description="Disordered" evidence="1">
    <location>
        <begin position="531"/>
        <end position="564"/>
    </location>
</feature>
<feature type="signal peptide" evidence="2">
    <location>
        <begin position="1"/>
        <end position="19"/>
    </location>
</feature>
<dbReference type="EMBL" id="JAPCXC010000018">
    <property type="protein sequence ID" value="KAJ1611104.1"/>
    <property type="molecule type" value="Genomic_DNA"/>
</dbReference>
<keyword evidence="2" id="KW-0732">Signal</keyword>
<feature type="chain" id="PRO_5038758671" description="Protein kinase domain-containing protein" evidence="2">
    <location>
        <begin position="20"/>
        <end position="564"/>
    </location>
</feature>
<protein>
    <recommendedName>
        <fullName evidence="4">Protein kinase domain-containing protein</fullName>
    </recommendedName>
</protein>
<proteinExistence type="predicted"/>
<dbReference type="Proteomes" id="UP001067231">
    <property type="component" value="Unassembled WGS sequence"/>
</dbReference>
<evidence type="ECO:0000256" key="2">
    <source>
        <dbReference type="SAM" id="SignalP"/>
    </source>
</evidence>
<gene>
    <name evidence="3" type="ORF">OJ253_968</name>
</gene>
<dbReference type="OrthoDB" id="337552at2759"/>